<feature type="transmembrane region" description="Helical" evidence="1">
    <location>
        <begin position="67"/>
        <end position="87"/>
    </location>
</feature>
<dbReference type="Pfam" id="PF02517">
    <property type="entry name" value="Rce1-like"/>
    <property type="match status" value="1"/>
</dbReference>
<protein>
    <submittedName>
        <fullName evidence="3">CPBP family intramembrane metalloprotease</fullName>
    </submittedName>
</protein>
<evidence type="ECO:0000313" key="3">
    <source>
        <dbReference type="EMBL" id="MBO8483218.1"/>
    </source>
</evidence>
<dbReference type="Proteomes" id="UP000725002">
    <property type="component" value="Unassembled WGS sequence"/>
</dbReference>
<comment type="caution">
    <text evidence="3">The sequence shown here is derived from an EMBL/GenBank/DDBJ whole genome shotgun (WGS) entry which is preliminary data.</text>
</comment>
<keyword evidence="3" id="KW-0378">Hydrolase</keyword>
<evidence type="ECO:0000313" key="4">
    <source>
        <dbReference type="Proteomes" id="UP000725002"/>
    </source>
</evidence>
<sequence>MTASAGKPYLKTAAAIVVAAALWFVMFSPWTAPHVDFWTMMTFSALTLTVLAKCFRPDILKWPGMKWSDIVLGAGIAAVLWGIFFAGDRISSALFGFARPQVELIYGIKEGISPWLLSALLLLLIGPAEELFWRGYIQRTLSEKWDADKGAAVTLAAYTAVHLPSGNFMLTAAAFTAGLVWGLLYRFFPEKIRAIVISHAIWDAAVFVWFPI</sequence>
<keyword evidence="1" id="KW-0812">Transmembrane</keyword>
<proteinExistence type="predicted"/>
<feature type="transmembrane region" description="Helical" evidence="1">
    <location>
        <begin position="12"/>
        <end position="31"/>
    </location>
</feature>
<feature type="transmembrane region" description="Helical" evidence="1">
    <location>
        <begin position="167"/>
        <end position="185"/>
    </location>
</feature>
<dbReference type="GO" id="GO:0080120">
    <property type="term" value="P:CAAX-box protein maturation"/>
    <property type="evidence" value="ECO:0007669"/>
    <property type="project" value="UniProtKB-ARBA"/>
</dbReference>
<accession>A0A940II01</accession>
<dbReference type="InterPro" id="IPR003675">
    <property type="entry name" value="Rce1/LyrA-like_dom"/>
</dbReference>
<keyword evidence="3" id="KW-0645">Protease</keyword>
<evidence type="ECO:0000256" key="1">
    <source>
        <dbReference type="SAM" id="Phobius"/>
    </source>
</evidence>
<reference evidence="3" key="1">
    <citation type="submission" date="2020-10" db="EMBL/GenBank/DDBJ databases">
        <authorList>
            <person name="Gilroy R."/>
        </authorList>
    </citation>
    <scope>NUCLEOTIDE SEQUENCE</scope>
    <source>
        <strain evidence="3">G3-8215</strain>
    </source>
</reference>
<dbReference type="AlphaFoldDB" id="A0A940II01"/>
<keyword evidence="1" id="KW-0472">Membrane</keyword>
<dbReference type="GO" id="GO:0004175">
    <property type="term" value="F:endopeptidase activity"/>
    <property type="evidence" value="ECO:0007669"/>
    <property type="project" value="UniProtKB-ARBA"/>
</dbReference>
<name>A0A940II01_9BACT</name>
<reference evidence="3" key="2">
    <citation type="journal article" date="2021" name="PeerJ">
        <title>Extensive microbial diversity within the chicken gut microbiome revealed by metagenomics and culture.</title>
        <authorList>
            <person name="Gilroy R."/>
            <person name="Ravi A."/>
            <person name="Getino M."/>
            <person name="Pursley I."/>
            <person name="Horton D.L."/>
            <person name="Alikhan N.F."/>
            <person name="Baker D."/>
            <person name="Gharbi K."/>
            <person name="Hall N."/>
            <person name="Watson M."/>
            <person name="Adriaenssens E.M."/>
            <person name="Foster-Nyarko E."/>
            <person name="Jarju S."/>
            <person name="Secka A."/>
            <person name="Antonio M."/>
            <person name="Oren A."/>
            <person name="Chaudhuri R.R."/>
            <person name="La Ragione R."/>
            <person name="Hildebrand F."/>
            <person name="Pallen M.J."/>
        </authorList>
    </citation>
    <scope>NUCLEOTIDE SEQUENCE</scope>
    <source>
        <strain evidence="3">G3-8215</strain>
    </source>
</reference>
<feature type="domain" description="CAAX prenyl protease 2/Lysostaphin resistance protein A-like" evidence="2">
    <location>
        <begin position="113"/>
        <end position="204"/>
    </location>
</feature>
<organism evidence="3 4">
    <name type="scientific">Candidatus Cryptobacteroides avicola</name>
    <dbReference type="NCBI Taxonomy" id="2840757"/>
    <lineage>
        <taxon>Bacteria</taxon>
        <taxon>Pseudomonadati</taxon>
        <taxon>Bacteroidota</taxon>
        <taxon>Bacteroidia</taxon>
        <taxon>Bacteroidales</taxon>
        <taxon>Candidatus Cryptobacteroides</taxon>
    </lineage>
</organism>
<dbReference type="GO" id="GO:0008237">
    <property type="term" value="F:metallopeptidase activity"/>
    <property type="evidence" value="ECO:0007669"/>
    <property type="project" value="UniProtKB-KW"/>
</dbReference>
<feature type="transmembrane region" description="Helical" evidence="1">
    <location>
        <begin position="112"/>
        <end position="133"/>
    </location>
</feature>
<keyword evidence="3" id="KW-0482">Metalloprotease</keyword>
<gene>
    <name evidence="3" type="ORF">IAB75_03775</name>
</gene>
<evidence type="ECO:0000259" key="2">
    <source>
        <dbReference type="Pfam" id="PF02517"/>
    </source>
</evidence>
<dbReference type="EMBL" id="JADILV010000024">
    <property type="protein sequence ID" value="MBO8483218.1"/>
    <property type="molecule type" value="Genomic_DNA"/>
</dbReference>
<keyword evidence="1" id="KW-1133">Transmembrane helix</keyword>